<dbReference type="Gene3D" id="1.10.940.10">
    <property type="entry name" value="NusB-like"/>
    <property type="match status" value="1"/>
</dbReference>
<feature type="domain" description="SAM-dependent MTase RsmB/NOP-type" evidence="15">
    <location>
        <begin position="175"/>
        <end position="451"/>
    </location>
</feature>
<dbReference type="InterPro" id="IPR035926">
    <property type="entry name" value="NusB-like_sf"/>
</dbReference>
<dbReference type="SUPFAM" id="SSF48013">
    <property type="entry name" value="NusB-like"/>
    <property type="match status" value="1"/>
</dbReference>
<dbReference type="Proteomes" id="UP000016057">
    <property type="component" value="Unassembled WGS sequence"/>
</dbReference>
<evidence type="ECO:0000256" key="12">
    <source>
        <dbReference type="ARBA" id="ARBA00031088"/>
    </source>
</evidence>
<evidence type="ECO:0000256" key="2">
    <source>
        <dbReference type="ARBA" id="ARBA00004496"/>
    </source>
</evidence>
<evidence type="ECO:0000313" key="17">
    <source>
        <dbReference type="Proteomes" id="UP000016057"/>
    </source>
</evidence>
<keyword evidence="10 14" id="KW-0694">RNA-binding</keyword>
<evidence type="ECO:0000256" key="8">
    <source>
        <dbReference type="ARBA" id="ARBA00022679"/>
    </source>
</evidence>
<accession>K8ZCW7</accession>
<feature type="active site" description="Nucleophile" evidence="14">
    <location>
        <position position="390"/>
    </location>
</feature>
<dbReference type="RefSeq" id="WP_009488356.1">
    <property type="nucleotide sequence ID" value="NZ_AMYT01000007.1"/>
</dbReference>
<evidence type="ECO:0000256" key="3">
    <source>
        <dbReference type="ARBA" id="ARBA00007494"/>
    </source>
</evidence>
<dbReference type="Pfam" id="PF01189">
    <property type="entry name" value="Methyltr_RsmB-F"/>
    <property type="match status" value="1"/>
</dbReference>
<dbReference type="Pfam" id="PF01029">
    <property type="entry name" value="NusB"/>
    <property type="match status" value="1"/>
</dbReference>
<dbReference type="InterPro" id="IPR054728">
    <property type="entry name" value="RsmB-like_ferredoxin"/>
</dbReference>
<feature type="binding site" evidence="14">
    <location>
        <position position="318"/>
    </location>
    <ligand>
        <name>S-adenosyl-L-methionine</name>
        <dbReference type="ChEBI" id="CHEBI:59789"/>
    </ligand>
</feature>
<sequence>MSKKERKVSPELEKTVRYQALEILLRVRKNQAYSNLMIKKAKVEEKDRALLAELVYGTISRRYTLEYILSPFIQGKKVQDWVQELLLLALYQLLFLDRVPNHAVVDESVKIAKEKGNPGIGKFVNGVLRNLLRSDLKDPRAIQDPIERLSIMYSVPKDLVSLIVDQYGKKEAEDLLASLLTPSHASARLTKREDDREDCLETLKKEGFSVKESPVSPDGIIAATGHLAGSKAFKEGRITIQDESSMLVAPALQVEPQHQVLDACAAPGGKTGHIASYLDATQGGKVTALDIHQHKCELIEETAARLHVTDRVTAQTLDARKVGDTFAKESFDRILVDAPCSGLGLMRRKPDIKYSKSITDLSRLSTIQLQILNACAPCLKQGGIMVYSTCTINKEENEAVVTQFLKEHPEFTLIPVQGAESIPASVHPLGVTILPHQYHTDGFFISCLQKSK</sequence>
<keyword evidence="5" id="KW-0963">Cytoplasm</keyword>
<comment type="similarity">
    <text evidence="3 14">Belongs to the class I-like SAM-binding methyltransferase superfamily. RsmB/NOP family.</text>
</comment>
<feature type="binding site" evidence="14">
    <location>
        <position position="290"/>
    </location>
    <ligand>
        <name>S-adenosyl-L-methionine</name>
        <dbReference type="ChEBI" id="CHEBI:59789"/>
    </ligand>
</feature>
<dbReference type="PRINTS" id="PR02008">
    <property type="entry name" value="RCMTFAMILY"/>
</dbReference>
<evidence type="ECO:0000313" key="16">
    <source>
        <dbReference type="EMBL" id="EKU27902.1"/>
    </source>
</evidence>
<evidence type="ECO:0000256" key="7">
    <source>
        <dbReference type="ARBA" id="ARBA00022603"/>
    </source>
</evidence>
<dbReference type="InterPro" id="IPR023267">
    <property type="entry name" value="RCMT"/>
</dbReference>
<dbReference type="STRING" id="1234409.C683_0161"/>
<dbReference type="GO" id="GO:0003723">
    <property type="term" value="F:RNA binding"/>
    <property type="evidence" value="ECO:0007669"/>
    <property type="project" value="UniProtKB-UniRule"/>
</dbReference>
<proteinExistence type="inferred from homology"/>
<dbReference type="CDD" id="cd02440">
    <property type="entry name" value="AdoMet_MTases"/>
    <property type="match status" value="1"/>
</dbReference>
<comment type="subcellular location">
    <subcellularLocation>
        <location evidence="2">Cytoplasm</location>
    </subcellularLocation>
</comment>
<dbReference type="EMBL" id="AMYT01000007">
    <property type="protein sequence ID" value="EKU27902.1"/>
    <property type="molecule type" value="Genomic_DNA"/>
</dbReference>
<evidence type="ECO:0000259" key="15">
    <source>
        <dbReference type="PROSITE" id="PS51686"/>
    </source>
</evidence>
<keyword evidence="8 14" id="KW-0808">Transferase</keyword>
<dbReference type="InterPro" id="IPR004573">
    <property type="entry name" value="rRNA_ssu_MeTfrase_B"/>
</dbReference>
<dbReference type="OrthoDB" id="9810297at2"/>
<evidence type="ECO:0000256" key="11">
    <source>
        <dbReference type="ARBA" id="ARBA00030399"/>
    </source>
</evidence>
<dbReference type="eggNOG" id="COG0144">
    <property type="taxonomic scope" value="Bacteria"/>
</dbReference>
<dbReference type="InterPro" id="IPR018314">
    <property type="entry name" value="RsmB/NOL1/NOP2-like_CS"/>
</dbReference>
<dbReference type="eggNOG" id="COG0781">
    <property type="taxonomic scope" value="Bacteria"/>
</dbReference>
<dbReference type="PATRIC" id="fig|1234409.3.peg.133"/>
<comment type="catalytic activity">
    <reaction evidence="13">
        <text>cytidine(967) in 16S rRNA + S-adenosyl-L-methionine = 5-methylcytidine(967) in 16S rRNA + S-adenosyl-L-homocysteine + H(+)</text>
        <dbReference type="Rhea" id="RHEA:42748"/>
        <dbReference type="Rhea" id="RHEA-COMP:10219"/>
        <dbReference type="Rhea" id="RHEA-COMP:10220"/>
        <dbReference type="ChEBI" id="CHEBI:15378"/>
        <dbReference type="ChEBI" id="CHEBI:57856"/>
        <dbReference type="ChEBI" id="CHEBI:59789"/>
        <dbReference type="ChEBI" id="CHEBI:74483"/>
        <dbReference type="ChEBI" id="CHEBI:82748"/>
        <dbReference type="EC" id="2.1.1.176"/>
    </reaction>
</comment>
<dbReference type="PROSITE" id="PS01153">
    <property type="entry name" value="NOL1_NOP2_SUN"/>
    <property type="match status" value="1"/>
</dbReference>
<keyword evidence="9 14" id="KW-0949">S-adenosyl-L-methionine</keyword>
<comment type="function">
    <text evidence="1">Specifically methylates the cytosine at position 967 (m5C967) of 16S rRNA.</text>
</comment>
<name>K8ZCW7_9ENTE</name>
<dbReference type="InterPro" id="IPR006027">
    <property type="entry name" value="NusB_RsmB_TIM44"/>
</dbReference>
<dbReference type="Gene3D" id="3.40.50.150">
    <property type="entry name" value="Vaccinia Virus protein VP39"/>
    <property type="match status" value="1"/>
</dbReference>
<dbReference type="EC" id="2.1.1.176" evidence="4"/>
<dbReference type="PANTHER" id="PTHR22807">
    <property type="entry name" value="NOP2 YEAST -RELATED NOL1/NOP2/FMU SUN DOMAIN-CONTAINING"/>
    <property type="match status" value="1"/>
</dbReference>
<feature type="binding site" evidence="14">
    <location>
        <begin position="264"/>
        <end position="270"/>
    </location>
    <ligand>
        <name>S-adenosyl-L-methionine</name>
        <dbReference type="ChEBI" id="CHEBI:59789"/>
    </ligand>
</feature>
<dbReference type="Pfam" id="PF22458">
    <property type="entry name" value="RsmF-B_ferredox"/>
    <property type="match status" value="1"/>
</dbReference>
<dbReference type="GO" id="GO:0006355">
    <property type="term" value="P:regulation of DNA-templated transcription"/>
    <property type="evidence" value="ECO:0007669"/>
    <property type="project" value="InterPro"/>
</dbReference>
<dbReference type="InterPro" id="IPR049560">
    <property type="entry name" value="MeTrfase_RsmB-F_NOP2_cat"/>
</dbReference>
<evidence type="ECO:0000256" key="1">
    <source>
        <dbReference type="ARBA" id="ARBA00002724"/>
    </source>
</evidence>
<evidence type="ECO:0000256" key="5">
    <source>
        <dbReference type="ARBA" id="ARBA00022490"/>
    </source>
</evidence>
<dbReference type="FunFam" id="3.40.50.150:FF:000022">
    <property type="entry name" value="Ribosomal RNA small subunit methyltransferase B"/>
    <property type="match status" value="1"/>
</dbReference>
<dbReference type="PROSITE" id="PS51686">
    <property type="entry name" value="SAM_MT_RSMB_NOP"/>
    <property type="match status" value="1"/>
</dbReference>
<dbReference type="SUPFAM" id="SSF53335">
    <property type="entry name" value="S-adenosyl-L-methionine-dependent methyltransferases"/>
    <property type="match status" value="1"/>
</dbReference>
<dbReference type="NCBIfam" id="NF011494">
    <property type="entry name" value="PRK14902.1"/>
    <property type="match status" value="1"/>
</dbReference>
<dbReference type="GO" id="GO:0005737">
    <property type="term" value="C:cytoplasm"/>
    <property type="evidence" value="ECO:0007669"/>
    <property type="project" value="UniProtKB-SubCell"/>
</dbReference>
<keyword evidence="7 14" id="KW-0489">Methyltransferase</keyword>
<keyword evidence="17" id="KW-1185">Reference proteome</keyword>
<evidence type="ECO:0000256" key="9">
    <source>
        <dbReference type="ARBA" id="ARBA00022691"/>
    </source>
</evidence>
<dbReference type="InterPro" id="IPR001678">
    <property type="entry name" value="MeTrfase_RsmB-F_NOP2_dom"/>
</dbReference>
<dbReference type="NCBIfam" id="TIGR00563">
    <property type="entry name" value="rsmB"/>
    <property type="match status" value="1"/>
</dbReference>
<dbReference type="InterPro" id="IPR029063">
    <property type="entry name" value="SAM-dependent_MTases_sf"/>
</dbReference>
<evidence type="ECO:0000256" key="6">
    <source>
        <dbReference type="ARBA" id="ARBA00022552"/>
    </source>
</evidence>
<evidence type="ECO:0000256" key="13">
    <source>
        <dbReference type="ARBA" id="ARBA00047283"/>
    </source>
</evidence>
<feature type="binding site" evidence="14">
    <location>
        <position position="337"/>
    </location>
    <ligand>
        <name>S-adenosyl-L-methionine</name>
        <dbReference type="ChEBI" id="CHEBI:59789"/>
    </ligand>
</feature>
<dbReference type="GO" id="GO:0008649">
    <property type="term" value="F:rRNA methyltransferase activity"/>
    <property type="evidence" value="ECO:0007669"/>
    <property type="project" value="InterPro"/>
</dbReference>
<dbReference type="PANTHER" id="PTHR22807:SF53">
    <property type="entry name" value="RIBOSOMAL RNA SMALL SUBUNIT METHYLTRANSFERASE B-RELATED"/>
    <property type="match status" value="1"/>
</dbReference>
<dbReference type="FunFam" id="1.10.940.10:FF:000006">
    <property type="entry name" value="16S rRNA (Cytosine(967)-C(5))-methyltransferase RsmB"/>
    <property type="match status" value="1"/>
</dbReference>
<protein>
    <recommendedName>
        <fullName evidence="4">16S rRNA (cytosine(967)-C(5))-methyltransferase</fullName>
        <ecNumber evidence="4">2.1.1.176</ecNumber>
    </recommendedName>
    <alternativeName>
        <fullName evidence="11">16S rRNA m5C967 methyltransferase</fullName>
    </alternativeName>
    <alternativeName>
        <fullName evidence="12">rRNA (cytosine-C(5)-)-methyltransferase RsmB</fullName>
    </alternativeName>
</protein>
<reference evidence="16 17" key="1">
    <citation type="journal article" date="2013" name="Genome Announc.">
        <title>Draft Genome Sequence of Catellicoccus marimammalium, a Novel Species Commonly Found in Gull Feces.</title>
        <authorList>
            <person name="Weigand M.R."/>
            <person name="Ryu H."/>
            <person name="Bozcek L."/>
            <person name="Konstantinidis K.T."/>
            <person name="Santo Domingo J.W."/>
        </authorList>
    </citation>
    <scope>NUCLEOTIDE SEQUENCE [LARGE SCALE GENOMIC DNA]</scope>
    <source>
        <strain evidence="16 17">M35/04/3</strain>
    </source>
</reference>
<evidence type="ECO:0000256" key="4">
    <source>
        <dbReference type="ARBA" id="ARBA00012140"/>
    </source>
</evidence>
<evidence type="ECO:0000256" key="10">
    <source>
        <dbReference type="ARBA" id="ARBA00022884"/>
    </source>
</evidence>
<gene>
    <name evidence="16" type="ORF">C683_0161</name>
</gene>
<comment type="caution">
    <text evidence="16">The sequence shown here is derived from an EMBL/GenBank/DDBJ whole genome shotgun (WGS) entry which is preliminary data.</text>
</comment>
<organism evidence="16 17">
    <name type="scientific">Catellicoccus marimammalium M35/04/3</name>
    <dbReference type="NCBI Taxonomy" id="1234409"/>
    <lineage>
        <taxon>Bacteria</taxon>
        <taxon>Bacillati</taxon>
        <taxon>Bacillota</taxon>
        <taxon>Bacilli</taxon>
        <taxon>Lactobacillales</taxon>
        <taxon>Enterococcaceae</taxon>
        <taxon>Catellicoccus</taxon>
    </lineage>
</organism>
<keyword evidence="6" id="KW-0698">rRNA processing</keyword>
<evidence type="ECO:0000256" key="14">
    <source>
        <dbReference type="PROSITE-ProRule" id="PRU01023"/>
    </source>
</evidence>
<dbReference type="AlphaFoldDB" id="K8ZCW7"/>